<feature type="compositionally biased region" description="Polar residues" evidence="1">
    <location>
        <begin position="171"/>
        <end position="181"/>
    </location>
</feature>
<dbReference type="InterPro" id="IPR032675">
    <property type="entry name" value="LRR_dom_sf"/>
</dbReference>
<protein>
    <recommendedName>
        <fullName evidence="3">Leucine-rich repeat protein (LRRP)</fullName>
    </recommendedName>
</protein>
<feature type="region of interest" description="Disordered" evidence="1">
    <location>
        <begin position="202"/>
        <end position="264"/>
    </location>
</feature>
<dbReference type="PANTHER" id="PTHR24114:SF2">
    <property type="entry name" value="F-BOX DOMAIN-CONTAINING PROTEIN-RELATED"/>
    <property type="match status" value="1"/>
</dbReference>
<dbReference type="EMBL" id="HE573027">
    <property type="protein sequence ID" value="CCC52930.1"/>
    <property type="molecule type" value="Genomic_DNA"/>
</dbReference>
<gene>
    <name evidence="2" type="ORF">TVY486_1104140</name>
</gene>
<dbReference type="InterPro" id="IPR001611">
    <property type="entry name" value="Leu-rich_rpt"/>
</dbReference>
<proteinExistence type="predicted"/>
<accession>G0UAU3</accession>
<dbReference type="AlphaFoldDB" id="G0UAU3"/>
<evidence type="ECO:0000313" key="2">
    <source>
        <dbReference type="EMBL" id="CCC52930.1"/>
    </source>
</evidence>
<feature type="non-terminal residue" evidence="2">
    <location>
        <position position="1"/>
    </location>
</feature>
<dbReference type="SUPFAM" id="SSF52047">
    <property type="entry name" value="RNI-like"/>
    <property type="match status" value="1"/>
</dbReference>
<dbReference type="Pfam" id="PF13516">
    <property type="entry name" value="LRR_6"/>
    <property type="match status" value="1"/>
</dbReference>
<dbReference type="Gene3D" id="3.80.10.10">
    <property type="entry name" value="Ribonuclease Inhibitor"/>
    <property type="match status" value="1"/>
</dbReference>
<feature type="region of interest" description="Disordered" evidence="1">
    <location>
        <begin position="101"/>
        <end position="131"/>
    </location>
</feature>
<feature type="compositionally biased region" description="Low complexity" evidence="1">
    <location>
        <begin position="244"/>
        <end position="255"/>
    </location>
</feature>
<feature type="region of interest" description="Disordered" evidence="1">
    <location>
        <begin position="159"/>
        <end position="181"/>
    </location>
</feature>
<name>G0UAU3_TRYVY</name>
<dbReference type="VEuPathDB" id="TriTrypDB:TvY486_1104140"/>
<dbReference type="SMART" id="SM00368">
    <property type="entry name" value="LRR_RI"/>
    <property type="match status" value="2"/>
</dbReference>
<dbReference type="InterPro" id="IPR052394">
    <property type="entry name" value="LRR-containing"/>
</dbReference>
<evidence type="ECO:0008006" key="3">
    <source>
        <dbReference type="Google" id="ProtNLM"/>
    </source>
</evidence>
<dbReference type="PANTHER" id="PTHR24114">
    <property type="entry name" value="LEUCINE RICH REPEAT FAMILY PROTEIN"/>
    <property type="match status" value="1"/>
</dbReference>
<feature type="compositionally biased region" description="Basic and acidic residues" evidence="1">
    <location>
        <begin position="122"/>
        <end position="131"/>
    </location>
</feature>
<organism evidence="2">
    <name type="scientific">Trypanosoma vivax (strain Y486)</name>
    <dbReference type="NCBI Taxonomy" id="1055687"/>
    <lineage>
        <taxon>Eukaryota</taxon>
        <taxon>Discoba</taxon>
        <taxon>Euglenozoa</taxon>
        <taxon>Kinetoplastea</taxon>
        <taxon>Metakinetoplastina</taxon>
        <taxon>Trypanosomatida</taxon>
        <taxon>Trypanosomatidae</taxon>
        <taxon>Trypanosoma</taxon>
        <taxon>Duttonella</taxon>
    </lineage>
</organism>
<reference evidence="2" key="1">
    <citation type="journal article" date="2012" name="Proc. Natl. Acad. Sci. U.S.A.">
        <title>Antigenic diversity is generated by distinct evolutionary mechanisms in African trypanosome species.</title>
        <authorList>
            <person name="Jackson A.P."/>
            <person name="Berry A."/>
            <person name="Aslett M."/>
            <person name="Allison H.C."/>
            <person name="Burton P."/>
            <person name="Vavrova-Anderson J."/>
            <person name="Brown R."/>
            <person name="Browne H."/>
            <person name="Corton N."/>
            <person name="Hauser H."/>
            <person name="Gamble J."/>
            <person name="Gilderthorp R."/>
            <person name="Marcello L."/>
            <person name="McQuillan J."/>
            <person name="Otto T.D."/>
            <person name="Quail M.A."/>
            <person name="Sanders M.J."/>
            <person name="van Tonder A."/>
            <person name="Ginger M.L."/>
            <person name="Field M.C."/>
            <person name="Barry J.D."/>
            <person name="Hertz-Fowler C."/>
            <person name="Berriman M."/>
        </authorList>
    </citation>
    <scope>NUCLEOTIDE SEQUENCE</scope>
    <source>
        <strain evidence="2">Y486</strain>
    </source>
</reference>
<sequence>EMVKEDIKMLRQVDVLPPRAVQEIFATITDFFRETRSVLGRDSAALSAFGVEDVESRGKQKCARKSFAGDCSSFNKIERPTRKSSLLRKLCDESELVKAPNQVEEATPQSVRDDVAWMSSTKKSETSRQSEMEPFSPLRLCFNDENAACGKGCGEVCQQNDKPKTKRQSTSDRSTVGGSNLVSTVVSCGDNALPYTNQLEIRGAGNTHDTPTPLFECTSGSKERQPASSVNCKSGASGGGGGSSLQPPDSSSAAQDFPEAKESRRGISLKEATFRSDYIKYCSESQDIPNASVLEALSVISGDAEASSLLLPSVKLGDSGLTPLLPVLTHITHLRHLDVSSNSLTDAGLQALCAGLSGHRSIEVLDVSDNYVSDSSKGALLRFVASAPRITDVKCHRNLLSPPVCETLKARLNEKKCNANSTTQPGDGSGGTVRRASLFKPLVSLKSVYQPFVSRTLFPDGGETQLQNTTNSTRTGRGVRLPRITALRRNQNHRAN</sequence>
<evidence type="ECO:0000256" key="1">
    <source>
        <dbReference type="SAM" id="MobiDB-lite"/>
    </source>
</evidence>